<reference evidence="1" key="1">
    <citation type="journal article" date="2014" name="Front. Microbiol.">
        <title>High frequency of phylogenetically diverse reductive dehalogenase-homologous genes in deep subseafloor sedimentary metagenomes.</title>
        <authorList>
            <person name="Kawai M."/>
            <person name="Futagami T."/>
            <person name="Toyoda A."/>
            <person name="Takaki Y."/>
            <person name="Nishi S."/>
            <person name="Hori S."/>
            <person name="Arai W."/>
            <person name="Tsubouchi T."/>
            <person name="Morono Y."/>
            <person name="Uchiyama I."/>
            <person name="Ito T."/>
            <person name="Fujiyama A."/>
            <person name="Inagaki F."/>
            <person name="Takami H."/>
        </authorList>
    </citation>
    <scope>NUCLEOTIDE SEQUENCE</scope>
    <source>
        <strain evidence="1">Expedition CK06-06</strain>
    </source>
</reference>
<name>X0WID5_9ZZZZ</name>
<sequence>EFNADNFFVWGSDESVTTPAEGRFAWWFLSVLYYRDGADTRTKTVGYPVILIKDDSTDPGTLTDYDGNIYNTIKIGGFVFITTEFKCQHLNNGTSIPYVLDNTTWTNATSEAMCGVNTAAQIPA</sequence>
<organism evidence="1">
    <name type="scientific">marine sediment metagenome</name>
    <dbReference type="NCBI Taxonomy" id="412755"/>
    <lineage>
        <taxon>unclassified sequences</taxon>
        <taxon>metagenomes</taxon>
        <taxon>ecological metagenomes</taxon>
    </lineage>
</organism>
<accession>X0WID5</accession>
<dbReference type="AlphaFoldDB" id="X0WID5"/>
<evidence type="ECO:0000313" key="1">
    <source>
        <dbReference type="EMBL" id="GAG30440.1"/>
    </source>
</evidence>
<feature type="non-terminal residue" evidence="1">
    <location>
        <position position="1"/>
    </location>
</feature>
<gene>
    <name evidence="1" type="ORF">S01H1_64599</name>
</gene>
<dbReference type="EMBL" id="BARS01042586">
    <property type="protein sequence ID" value="GAG30440.1"/>
    <property type="molecule type" value="Genomic_DNA"/>
</dbReference>
<protein>
    <submittedName>
        <fullName evidence="1">Uncharacterized protein</fullName>
    </submittedName>
</protein>
<comment type="caution">
    <text evidence="1">The sequence shown here is derived from an EMBL/GenBank/DDBJ whole genome shotgun (WGS) entry which is preliminary data.</text>
</comment>
<proteinExistence type="predicted"/>